<dbReference type="Pfam" id="PF00263">
    <property type="entry name" value="Secretin"/>
    <property type="match status" value="1"/>
</dbReference>
<keyword evidence="6" id="KW-1185">Reference proteome</keyword>
<evidence type="ECO:0000256" key="2">
    <source>
        <dbReference type="SAM" id="MobiDB-lite"/>
    </source>
</evidence>
<proteinExistence type="inferred from homology"/>
<feature type="region of interest" description="Disordered" evidence="2">
    <location>
        <begin position="143"/>
        <end position="173"/>
    </location>
</feature>
<evidence type="ECO:0000256" key="1">
    <source>
        <dbReference type="RuleBase" id="RU004003"/>
    </source>
</evidence>
<feature type="compositionally biased region" description="Acidic residues" evidence="2">
    <location>
        <begin position="1159"/>
        <end position="1171"/>
    </location>
</feature>
<evidence type="ECO:0000256" key="3">
    <source>
        <dbReference type="SAM" id="SignalP"/>
    </source>
</evidence>
<feature type="region of interest" description="Disordered" evidence="2">
    <location>
        <begin position="35"/>
        <end position="57"/>
    </location>
</feature>
<feature type="signal peptide" evidence="3">
    <location>
        <begin position="1"/>
        <end position="28"/>
    </location>
</feature>
<dbReference type="PROSITE" id="PS00875">
    <property type="entry name" value="T2SP_D"/>
    <property type="match status" value="1"/>
</dbReference>
<dbReference type="InterPro" id="IPR051808">
    <property type="entry name" value="Type_IV_pilus_biogenesis"/>
</dbReference>
<dbReference type="PANTHER" id="PTHR30604:SF1">
    <property type="entry name" value="DNA UTILIZATION PROTEIN HOFQ"/>
    <property type="match status" value="1"/>
</dbReference>
<dbReference type="GO" id="GO:0009306">
    <property type="term" value="P:protein secretion"/>
    <property type="evidence" value="ECO:0007669"/>
    <property type="project" value="InterPro"/>
</dbReference>
<feature type="compositionally biased region" description="Low complexity" evidence="2">
    <location>
        <begin position="35"/>
        <end position="46"/>
    </location>
</feature>
<feature type="region of interest" description="Disordered" evidence="2">
    <location>
        <begin position="979"/>
        <end position="999"/>
    </location>
</feature>
<dbReference type="RefSeq" id="WP_145058827.1">
    <property type="nucleotide sequence ID" value="NZ_CP036263.1"/>
</dbReference>
<feature type="compositionally biased region" description="Low complexity" evidence="2">
    <location>
        <begin position="1148"/>
        <end position="1158"/>
    </location>
</feature>
<organism evidence="5 6">
    <name type="scientific">Adhaeretor mobilis</name>
    <dbReference type="NCBI Taxonomy" id="1930276"/>
    <lineage>
        <taxon>Bacteria</taxon>
        <taxon>Pseudomonadati</taxon>
        <taxon>Planctomycetota</taxon>
        <taxon>Planctomycetia</taxon>
        <taxon>Pirellulales</taxon>
        <taxon>Lacipirellulaceae</taxon>
        <taxon>Adhaeretor</taxon>
    </lineage>
</organism>
<dbReference type="Proteomes" id="UP000319852">
    <property type="component" value="Chromosome"/>
</dbReference>
<evidence type="ECO:0000259" key="4">
    <source>
        <dbReference type="Pfam" id="PF00263"/>
    </source>
</evidence>
<keyword evidence="3" id="KW-0732">Signal</keyword>
<feature type="compositionally biased region" description="Low complexity" evidence="2">
    <location>
        <begin position="146"/>
        <end position="158"/>
    </location>
</feature>
<evidence type="ECO:0000313" key="5">
    <source>
        <dbReference type="EMBL" id="QDS97998.1"/>
    </source>
</evidence>
<dbReference type="PANTHER" id="PTHR30604">
    <property type="entry name" value="PROTEIN TRANSPORT PROTEIN HOFQ"/>
    <property type="match status" value="1"/>
</dbReference>
<reference evidence="5 6" key="1">
    <citation type="submission" date="2019-02" db="EMBL/GenBank/DDBJ databases">
        <title>Deep-cultivation of Planctomycetes and their phenomic and genomic characterization uncovers novel biology.</title>
        <authorList>
            <person name="Wiegand S."/>
            <person name="Jogler M."/>
            <person name="Boedeker C."/>
            <person name="Pinto D."/>
            <person name="Vollmers J."/>
            <person name="Rivas-Marin E."/>
            <person name="Kohn T."/>
            <person name="Peeters S.H."/>
            <person name="Heuer A."/>
            <person name="Rast P."/>
            <person name="Oberbeckmann S."/>
            <person name="Bunk B."/>
            <person name="Jeske O."/>
            <person name="Meyerdierks A."/>
            <person name="Storesund J.E."/>
            <person name="Kallscheuer N."/>
            <person name="Luecker S."/>
            <person name="Lage O.M."/>
            <person name="Pohl T."/>
            <person name="Merkel B.J."/>
            <person name="Hornburger P."/>
            <person name="Mueller R.-W."/>
            <person name="Bruemmer F."/>
            <person name="Labrenz M."/>
            <person name="Spormann A.M."/>
            <person name="Op den Camp H."/>
            <person name="Overmann J."/>
            <person name="Amann R."/>
            <person name="Jetten M.S.M."/>
            <person name="Mascher T."/>
            <person name="Medema M.H."/>
            <person name="Devos D.P."/>
            <person name="Kaster A.-K."/>
            <person name="Ovreas L."/>
            <person name="Rohde M."/>
            <person name="Galperin M.Y."/>
            <person name="Jogler C."/>
        </authorList>
    </citation>
    <scope>NUCLEOTIDE SEQUENCE [LARGE SCALE GENOMIC DNA]</scope>
    <source>
        <strain evidence="5 6">HG15A2</strain>
    </source>
</reference>
<feature type="compositionally biased region" description="Polar residues" evidence="2">
    <location>
        <begin position="980"/>
        <end position="994"/>
    </location>
</feature>
<evidence type="ECO:0000313" key="6">
    <source>
        <dbReference type="Proteomes" id="UP000319852"/>
    </source>
</evidence>
<dbReference type="InterPro" id="IPR004845">
    <property type="entry name" value="T2SS_GspD_CS"/>
</dbReference>
<sequence length="1269" mass="137814" precursor="true">MKRTSKIFAASVLTATALVHGSLSYAEAAAQAETPASSAGESAPPSRYAKPTAPTDRTQLDAMVSEARSALQAGRLEEADRLLTVAEQSEVRYPKLHFGDTPQRVRLDWLKSKKAESGAAGSRPSFNPLAMLGRGPAELKNDPFLGAGTAAGSSNSASPIDAPAATSREVGSRDVSDQALLTARQALSVGDLPRAEEYLSRAQLQQVAYQADEDSPERVAASIEECRRIAEVRQSDPRGDAWRHAYAKYLVVQAESLTYWGDLETASRTASEAAELSDRFASNEITPQEVLQQIAEIRQQEQQQAVASNTIEDSRIVPAGLELPIPVADDSIPQSSNKNANRAEIRLAQSTISQLPAVELPSDDYDNGQPLITAPQSVGSEGEVLPLPKPGPDNPQELLKQGEELLRSGQRAAALESFRTAYQQKDSLDIISQQRLQGHLQMLSVAPAEKRELPSRSANTGMLESAGAGQSVLARQVWSDVSKKQTEATRIRELDPNRSLELLQEATKLVSDSGLDEVTQRRLLSSVTTNLEATERYIKDNQSEIDLASANQAVLDENDRRSKLKVEVGERIAEMVDQFNKLVDEQRYSEAEVVANKLHEMAPKELVAKQIWRQAKTIRRDQLNQDIIAQSENGVANAFLDIKGTSAQALEDSMRDYGYGANWKDIADRKSASDRASRRNARELEIEQKLKSDVSVSYNETPLSSVIDGLSELAGINIYLDPLGLSQEGVRSDTPVTIDLKRQVSLKSALQLILEPLHLTYAVKDEVLKITSEQIRDGDVQIETYNVADLVVPIPNFVPSTNMGLQGLINDAYAATAMNSNLGGTPGPMSAIVNDGTTTRGSGVMSTNQLGQQFGAGNTGSVTSGGGGPPLGGAANADFDSLIDLILSTVEHDSWMENGTGEGEIRPFPTNLSLVVSQTQRVHEQIRDLLEQLRRQQDLQVTIEVRFIRLQDSFFERIGMDFDLNIEDNIPFVPQVEGTPPNQSYASGQPSITAGLTGPTEGNTGPLFNVALDTEFRQGSFTLSNPQFGTPSDFATFGFAILSDIEAYFFITAAQGDRRSNQLNAPKVTLFNGQQAVVVDTAFVPFVISVIPVVGEFAAAQQPVIVVLSEGTMMTVQAVVSDDRRYVRLTLVPFFSQIGNVQTFTFDGSETTSSSSMSTDDDGDGNDESNDDAQTTVRSGTTVQLPTFQVISVSTTVSVPDGGTVLLGGIKRLREGRNEFGVPLLSKVPYLDRLFRNVGIGRETDSLMMMVTPHIIIQEEEEERLGLRN</sequence>
<dbReference type="InterPro" id="IPR004846">
    <property type="entry name" value="T2SS/T3SS_dom"/>
</dbReference>
<protein>
    <submittedName>
        <fullName evidence="5">Outer membrane porin HofQ</fullName>
    </submittedName>
</protein>
<dbReference type="EMBL" id="CP036263">
    <property type="protein sequence ID" value="QDS97998.1"/>
    <property type="molecule type" value="Genomic_DNA"/>
</dbReference>
<feature type="region of interest" description="Disordered" evidence="2">
    <location>
        <begin position="1148"/>
        <end position="1179"/>
    </location>
</feature>
<feature type="chain" id="PRO_5021962205" evidence="3">
    <location>
        <begin position="29"/>
        <end position="1269"/>
    </location>
</feature>
<dbReference type="OrthoDB" id="254495at2"/>
<dbReference type="AlphaFoldDB" id="A0A517MSZ6"/>
<accession>A0A517MSZ6</accession>
<dbReference type="KEGG" id="amob:HG15A2_12680"/>
<name>A0A517MSZ6_9BACT</name>
<feature type="domain" description="Type II/III secretion system secretin-like" evidence="4">
    <location>
        <begin position="1173"/>
        <end position="1256"/>
    </location>
</feature>
<comment type="similarity">
    <text evidence="1">Belongs to the bacterial secretin family.</text>
</comment>
<gene>
    <name evidence="5" type="ORF">HG15A2_12680</name>
</gene>